<dbReference type="InterPro" id="IPR040079">
    <property type="entry name" value="Glutathione_S-Trfase"/>
</dbReference>
<reference evidence="2 3" key="1">
    <citation type="submission" date="2018-11" db="EMBL/GenBank/DDBJ databases">
        <title>Genomic Encyclopedia of Type Strains, Phase IV (KMG-IV): sequencing the most valuable type-strain genomes for metagenomic binning, comparative biology and taxonomic classification.</title>
        <authorList>
            <person name="Goeker M."/>
        </authorList>
    </citation>
    <scope>NUCLEOTIDE SEQUENCE [LARGE SCALE GENOMIC DNA]</scope>
    <source>
        <strain evidence="2 3">DSM 100316</strain>
    </source>
</reference>
<dbReference type="OrthoDB" id="9813092at2"/>
<dbReference type="RefSeq" id="WP_123712784.1">
    <property type="nucleotide sequence ID" value="NZ_RKHR01000004.1"/>
</dbReference>
<feature type="domain" description="GST N-terminal" evidence="1">
    <location>
        <begin position="2"/>
        <end position="81"/>
    </location>
</feature>
<comment type="caution">
    <text evidence="2">The sequence shown here is derived from an EMBL/GenBank/DDBJ whole genome shotgun (WGS) entry which is preliminary data.</text>
</comment>
<dbReference type="Proteomes" id="UP000275394">
    <property type="component" value="Unassembled WGS sequence"/>
</dbReference>
<dbReference type="PANTHER" id="PTHR43968:SF6">
    <property type="entry name" value="GLUTATHIONE S-TRANSFERASE OMEGA"/>
    <property type="match status" value="1"/>
</dbReference>
<evidence type="ECO:0000259" key="1">
    <source>
        <dbReference type="PROSITE" id="PS50404"/>
    </source>
</evidence>
<evidence type="ECO:0000313" key="3">
    <source>
        <dbReference type="Proteomes" id="UP000275394"/>
    </source>
</evidence>
<dbReference type="InterPro" id="IPR036249">
    <property type="entry name" value="Thioredoxin-like_sf"/>
</dbReference>
<evidence type="ECO:0000313" key="2">
    <source>
        <dbReference type="EMBL" id="ROS02046.1"/>
    </source>
</evidence>
<dbReference type="InterPro" id="IPR036282">
    <property type="entry name" value="Glutathione-S-Trfase_C_sf"/>
</dbReference>
<gene>
    <name evidence="2" type="ORF">EDC56_2496</name>
</gene>
<proteinExistence type="predicted"/>
<dbReference type="Gene3D" id="1.20.1050.10">
    <property type="match status" value="1"/>
</dbReference>
<dbReference type="Pfam" id="PF13417">
    <property type="entry name" value="GST_N_3"/>
    <property type="match status" value="1"/>
</dbReference>
<dbReference type="SFLD" id="SFLDS00019">
    <property type="entry name" value="Glutathione_Transferase_(cytos"/>
    <property type="match status" value="1"/>
</dbReference>
<dbReference type="PROSITE" id="PS50404">
    <property type="entry name" value="GST_NTER"/>
    <property type="match status" value="1"/>
</dbReference>
<keyword evidence="3" id="KW-1185">Reference proteome</keyword>
<organism evidence="2 3">
    <name type="scientific">Sinobacterium caligoides</name>
    <dbReference type="NCBI Taxonomy" id="933926"/>
    <lineage>
        <taxon>Bacteria</taxon>
        <taxon>Pseudomonadati</taxon>
        <taxon>Pseudomonadota</taxon>
        <taxon>Gammaproteobacteria</taxon>
        <taxon>Cellvibrionales</taxon>
        <taxon>Spongiibacteraceae</taxon>
        <taxon>Sinobacterium</taxon>
    </lineage>
</organism>
<dbReference type="CDD" id="cd03196">
    <property type="entry name" value="GST_C_5"/>
    <property type="match status" value="1"/>
</dbReference>
<dbReference type="Gene3D" id="3.40.30.10">
    <property type="entry name" value="Glutaredoxin"/>
    <property type="match status" value="1"/>
</dbReference>
<dbReference type="InterPro" id="IPR050983">
    <property type="entry name" value="GST_Omega/HSP26"/>
</dbReference>
<keyword evidence="2" id="KW-0808">Transferase</keyword>
<dbReference type="GO" id="GO:0005737">
    <property type="term" value="C:cytoplasm"/>
    <property type="evidence" value="ECO:0007669"/>
    <property type="project" value="TreeGrafter"/>
</dbReference>
<dbReference type="EMBL" id="RKHR01000004">
    <property type="protein sequence ID" value="ROS02046.1"/>
    <property type="molecule type" value="Genomic_DNA"/>
</dbReference>
<name>A0A3N2DQE3_9GAMM</name>
<accession>A0A3N2DQE3</accession>
<protein>
    <submittedName>
        <fullName evidence="2">Glutathione S-transferase</fullName>
    </submittedName>
</protein>
<dbReference type="PANTHER" id="PTHR43968">
    <property type="match status" value="1"/>
</dbReference>
<dbReference type="InterPro" id="IPR004045">
    <property type="entry name" value="Glutathione_S-Trfase_N"/>
</dbReference>
<dbReference type="GO" id="GO:0016740">
    <property type="term" value="F:transferase activity"/>
    <property type="evidence" value="ECO:0007669"/>
    <property type="project" value="UniProtKB-KW"/>
</dbReference>
<dbReference type="SUPFAM" id="SSF47616">
    <property type="entry name" value="GST C-terminal domain-like"/>
    <property type="match status" value="1"/>
</dbReference>
<dbReference type="AlphaFoldDB" id="A0A3N2DQE3"/>
<dbReference type="SUPFAM" id="SSF52833">
    <property type="entry name" value="Thioredoxin-like"/>
    <property type="match status" value="1"/>
</dbReference>
<sequence>MSPAILYSLQHCPYAMRARLGLLLAEQTVLLRAVSLKDKPPELLTSSPKGTVPVLVVDNTTVIDESLEIMLWALHQNDPHGLLHSDDHDALVDMLSVIHSADHVFKSALESYKAAKRYHRDDKLSQRQACEHFLQPLEQNLEQGFLFGARESLVDYALLPFIRQFSRVERQWFRQAPYPRLQQWLHGHLQSRRYAQAMQPYPLWLEQRRDYLFGAQAAK</sequence>
<dbReference type="Pfam" id="PF13410">
    <property type="entry name" value="GST_C_2"/>
    <property type="match status" value="1"/>
</dbReference>